<sequence>MSWKEWVSALTGDSTSKVSEAEHDARDDSEGVREGKDPIPDSPPDWAETETDSGIPLFPEK</sequence>
<accession>A0A1G2URW5</accession>
<name>A0A1G2URW5_9BACT</name>
<gene>
    <name evidence="2" type="ORF">A3G99_01300</name>
</gene>
<reference evidence="2 3" key="1">
    <citation type="journal article" date="2016" name="Nat. Commun.">
        <title>Thousands of microbial genomes shed light on interconnected biogeochemical processes in an aquifer system.</title>
        <authorList>
            <person name="Anantharaman K."/>
            <person name="Brown C.T."/>
            <person name="Hug L.A."/>
            <person name="Sharon I."/>
            <person name="Castelle C.J."/>
            <person name="Probst A.J."/>
            <person name="Thomas B.C."/>
            <person name="Singh A."/>
            <person name="Wilkins M.J."/>
            <person name="Karaoz U."/>
            <person name="Brodie E.L."/>
            <person name="Williams K.H."/>
            <person name="Hubbard S.S."/>
            <person name="Banfield J.F."/>
        </authorList>
    </citation>
    <scope>NUCLEOTIDE SEQUENCE [LARGE SCALE GENOMIC DNA]</scope>
</reference>
<dbReference type="EMBL" id="MHWT01000022">
    <property type="protein sequence ID" value="OHB12116.1"/>
    <property type="molecule type" value="Genomic_DNA"/>
</dbReference>
<feature type="region of interest" description="Disordered" evidence="1">
    <location>
        <begin position="1"/>
        <end position="61"/>
    </location>
</feature>
<protein>
    <submittedName>
        <fullName evidence="2">Uncharacterized protein</fullName>
    </submittedName>
</protein>
<evidence type="ECO:0000313" key="3">
    <source>
        <dbReference type="Proteomes" id="UP000176558"/>
    </source>
</evidence>
<organism evidence="2 3">
    <name type="scientific">Candidatus Zambryskibacteria bacterium RIFCSPLOWO2_12_FULL_39_23</name>
    <dbReference type="NCBI Taxonomy" id="1802776"/>
    <lineage>
        <taxon>Bacteria</taxon>
        <taxon>Candidatus Zambryskiibacteriota</taxon>
    </lineage>
</organism>
<dbReference type="Proteomes" id="UP000176558">
    <property type="component" value="Unassembled WGS sequence"/>
</dbReference>
<comment type="caution">
    <text evidence="2">The sequence shown here is derived from an EMBL/GenBank/DDBJ whole genome shotgun (WGS) entry which is preliminary data.</text>
</comment>
<evidence type="ECO:0000313" key="2">
    <source>
        <dbReference type="EMBL" id="OHB12116.1"/>
    </source>
</evidence>
<proteinExistence type="predicted"/>
<feature type="compositionally biased region" description="Basic and acidic residues" evidence="1">
    <location>
        <begin position="19"/>
        <end position="39"/>
    </location>
</feature>
<dbReference type="AlphaFoldDB" id="A0A1G2URW5"/>
<evidence type="ECO:0000256" key="1">
    <source>
        <dbReference type="SAM" id="MobiDB-lite"/>
    </source>
</evidence>